<protein>
    <submittedName>
        <fullName evidence="1">Uncharacterized protein</fullName>
    </submittedName>
</protein>
<proteinExistence type="predicted"/>
<dbReference type="AlphaFoldDB" id="A0A024B3B7"/>
<reference evidence="1" key="1">
    <citation type="submission" date="2014-02" db="EMBL/GenBank/DDBJ databases">
        <title>Insectcidical toxin genes in the bacterium Vibrio parahaemolyticus isolated from acute hepatopancreatic necrosis disease-affected shrimp.</title>
        <authorList>
            <person name="Tang K.F.J."/>
            <person name="Lightner D.V."/>
        </authorList>
    </citation>
    <scope>NUCLEOTIDE SEQUENCE</scope>
    <source>
        <strain evidence="1">A3</strain>
    </source>
</reference>
<organism evidence="1">
    <name type="scientific">Vibrio parahaemolyticus</name>
    <dbReference type="NCBI Taxonomy" id="670"/>
    <lineage>
        <taxon>Bacteria</taxon>
        <taxon>Pseudomonadati</taxon>
        <taxon>Pseudomonadota</taxon>
        <taxon>Gammaproteobacteria</taxon>
        <taxon>Vibrionales</taxon>
        <taxon>Vibrionaceae</taxon>
        <taxon>Vibrio</taxon>
    </lineage>
</organism>
<evidence type="ECO:0000313" key="1">
    <source>
        <dbReference type="EMBL" id="AHZ10940.1"/>
    </source>
</evidence>
<dbReference type="EMBL" id="KJ468740">
    <property type="protein sequence ID" value="AHZ10940.1"/>
    <property type="molecule type" value="Genomic_DNA"/>
</dbReference>
<dbReference type="RefSeq" id="WP_085576863.1">
    <property type="nucleotide sequence ID" value="NZ_CP020035.1"/>
</dbReference>
<gene>
    <name evidence="1" type="ORF">tc_PAI_038</name>
</gene>
<name>A0A024B3B7_VIBPH</name>
<accession>A0A024B3B7</accession>
<sequence>MGKRSCESIYKKKILVVSFFNDNKLDFIKNTKINISKTKIKQFNDFFEKIDYLGQFNSLLGYNSQFLGEHKIIKYDEVHTIDKNLDYKAIEKLSKFSVKMLGLKRTSILSADERTDWQLSGNLIYHVYYNILEGIHAHSTWSLHRHSDFELFVNLYKNSTLAVNFFGKPSSNEDCFIFIHALVFSTKEWNRYIFKELIETLLKNNRIKYILTSTWLPTDLLDLNSVFYGEIVGSTKNEMFPQSIKIKLIKIDVENFLGNHGIINWIKNNYKNLAIDKYD</sequence>